<sequence>MGMKELAAKVAAEHADIPANKVTALVRATLKALHQELTDTTEKTVKLPPLGSFVLVTKAAGEDDGEGRRKVHLRLSKPKDEAEAAEGAPAAKNAEKKAAKAASPERAAKKAERQAGKADKQAARKAAKAQKTES</sequence>
<evidence type="ECO:0000313" key="3">
    <source>
        <dbReference type="EMBL" id="MEK8045683.1"/>
    </source>
</evidence>
<dbReference type="RefSeq" id="WP_341397966.1">
    <property type="nucleotide sequence ID" value="NZ_JBBUTI010000003.1"/>
</dbReference>
<evidence type="ECO:0000313" key="4">
    <source>
        <dbReference type="Proteomes" id="UP001379945"/>
    </source>
</evidence>
<dbReference type="SUPFAM" id="SSF47729">
    <property type="entry name" value="IHF-like DNA-binding proteins"/>
    <property type="match status" value="1"/>
</dbReference>
<dbReference type="InterPro" id="IPR010992">
    <property type="entry name" value="IHF-like_DNA-bd_dom_sf"/>
</dbReference>
<evidence type="ECO:0000256" key="1">
    <source>
        <dbReference type="ARBA" id="ARBA00023125"/>
    </source>
</evidence>
<evidence type="ECO:0000256" key="2">
    <source>
        <dbReference type="SAM" id="MobiDB-lite"/>
    </source>
</evidence>
<dbReference type="Proteomes" id="UP001379945">
    <property type="component" value="Unassembled WGS sequence"/>
</dbReference>
<comment type="caution">
    <text evidence="3">The sequence shown here is derived from an EMBL/GenBank/DDBJ whole genome shotgun (WGS) entry which is preliminary data.</text>
</comment>
<feature type="region of interest" description="Disordered" evidence="2">
    <location>
        <begin position="59"/>
        <end position="134"/>
    </location>
</feature>
<protein>
    <recommendedName>
        <fullName evidence="5">DNA-binding protein</fullName>
    </recommendedName>
</protein>
<dbReference type="EMBL" id="JBBUTI010000003">
    <property type="protein sequence ID" value="MEK8045683.1"/>
    <property type="molecule type" value="Genomic_DNA"/>
</dbReference>
<name>A0ABU9C1H5_9BURK</name>
<evidence type="ECO:0008006" key="5">
    <source>
        <dbReference type="Google" id="ProtNLM"/>
    </source>
</evidence>
<reference evidence="3 4" key="1">
    <citation type="submission" date="2024-04" db="EMBL/GenBank/DDBJ databases">
        <title>Novel species of the genus Ideonella isolated from streams.</title>
        <authorList>
            <person name="Lu H."/>
        </authorList>
    </citation>
    <scope>NUCLEOTIDE SEQUENCE [LARGE SCALE GENOMIC DNA]</scope>
    <source>
        <strain evidence="3 4">LYT19W</strain>
    </source>
</reference>
<keyword evidence="4" id="KW-1185">Reference proteome</keyword>
<feature type="compositionally biased region" description="Basic and acidic residues" evidence="2">
    <location>
        <begin position="106"/>
        <end position="122"/>
    </location>
</feature>
<keyword evidence="1" id="KW-0238">DNA-binding</keyword>
<accession>A0ABU9C1H5</accession>
<gene>
    <name evidence="3" type="ORF">AACH00_04910</name>
</gene>
<proteinExistence type="predicted"/>
<organism evidence="3 4">
    <name type="scientific">Ideonella margarita</name>
    <dbReference type="NCBI Taxonomy" id="2984191"/>
    <lineage>
        <taxon>Bacteria</taxon>
        <taxon>Pseudomonadati</taxon>
        <taxon>Pseudomonadota</taxon>
        <taxon>Betaproteobacteria</taxon>
        <taxon>Burkholderiales</taxon>
        <taxon>Sphaerotilaceae</taxon>
        <taxon>Ideonella</taxon>
    </lineage>
</organism>